<reference evidence="2 3" key="1">
    <citation type="submission" date="2021-06" db="EMBL/GenBank/DDBJ databases">
        <authorList>
            <person name="Palmer J.M."/>
        </authorList>
    </citation>
    <scope>NUCLEOTIDE SEQUENCE [LARGE SCALE GENOMIC DNA]</scope>
    <source>
        <strain evidence="2 3">MEX-2019</strain>
        <tissue evidence="2">Muscle</tissue>
    </source>
</reference>
<name>A0AAV9RNS3_9TELE</name>
<keyword evidence="3" id="KW-1185">Reference proteome</keyword>
<dbReference type="AlphaFoldDB" id="A0AAV9RNS3"/>
<protein>
    <submittedName>
        <fullName evidence="2">Uncharacterized protein</fullName>
    </submittedName>
</protein>
<sequence>MKNDSYWERMAHLVRWWRISLCGDNFYLKLNITKTDPPPLVLVKGEPLERVQDYKNLGATVKKLTFSEKSGKLSVKGCFKTVSKHNARDQTRHKDQRLKQLRDHMQQHNTQINCRNQNQNPHSI</sequence>
<feature type="region of interest" description="Disordered" evidence="1">
    <location>
        <begin position="105"/>
        <end position="124"/>
    </location>
</feature>
<dbReference type="Proteomes" id="UP001311232">
    <property type="component" value="Unassembled WGS sequence"/>
</dbReference>
<evidence type="ECO:0000313" key="3">
    <source>
        <dbReference type="Proteomes" id="UP001311232"/>
    </source>
</evidence>
<evidence type="ECO:0000256" key="1">
    <source>
        <dbReference type="SAM" id="MobiDB-lite"/>
    </source>
</evidence>
<dbReference type="EMBL" id="JAHHUM010001555">
    <property type="protein sequence ID" value="KAK5610564.1"/>
    <property type="molecule type" value="Genomic_DNA"/>
</dbReference>
<comment type="caution">
    <text evidence="2">The sequence shown here is derived from an EMBL/GenBank/DDBJ whole genome shotgun (WGS) entry which is preliminary data.</text>
</comment>
<evidence type="ECO:0000313" key="2">
    <source>
        <dbReference type="EMBL" id="KAK5610564.1"/>
    </source>
</evidence>
<organism evidence="2 3">
    <name type="scientific">Crenichthys baileyi</name>
    <name type="common">White River springfish</name>
    <dbReference type="NCBI Taxonomy" id="28760"/>
    <lineage>
        <taxon>Eukaryota</taxon>
        <taxon>Metazoa</taxon>
        <taxon>Chordata</taxon>
        <taxon>Craniata</taxon>
        <taxon>Vertebrata</taxon>
        <taxon>Euteleostomi</taxon>
        <taxon>Actinopterygii</taxon>
        <taxon>Neopterygii</taxon>
        <taxon>Teleostei</taxon>
        <taxon>Neoteleostei</taxon>
        <taxon>Acanthomorphata</taxon>
        <taxon>Ovalentaria</taxon>
        <taxon>Atherinomorphae</taxon>
        <taxon>Cyprinodontiformes</taxon>
        <taxon>Goodeidae</taxon>
        <taxon>Crenichthys</taxon>
    </lineage>
</organism>
<accession>A0AAV9RNS3</accession>
<proteinExistence type="predicted"/>
<feature type="compositionally biased region" description="Polar residues" evidence="1">
    <location>
        <begin position="107"/>
        <end position="124"/>
    </location>
</feature>
<gene>
    <name evidence="2" type="ORF">CRENBAI_003076</name>
</gene>